<evidence type="ECO:0000313" key="1">
    <source>
        <dbReference type="EMBL" id="CAF4292886.1"/>
    </source>
</evidence>
<organism evidence="1 2">
    <name type="scientific">Rotaria sordida</name>
    <dbReference type="NCBI Taxonomy" id="392033"/>
    <lineage>
        <taxon>Eukaryota</taxon>
        <taxon>Metazoa</taxon>
        <taxon>Spiralia</taxon>
        <taxon>Gnathifera</taxon>
        <taxon>Rotifera</taxon>
        <taxon>Eurotatoria</taxon>
        <taxon>Bdelloidea</taxon>
        <taxon>Philodinida</taxon>
        <taxon>Philodinidae</taxon>
        <taxon>Rotaria</taxon>
    </lineage>
</organism>
<proteinExistence type="predicted"/>
<accession>A0A820HIN2</accession>
<evidence type="ECO:0008006" key="3">
    <source>
        <dbReference type="Google" id="ProtNLM"/>
    </source>
</evidence>
<dbReference type="AlphaFoldDB" id="A0A820HIN2"/>
<comment type="caution">
    <text evidence="1">The sequence shown here is derived from an EMBL/GenBank/DDBJ whole genome shotgun (WGS) entry which is preliminary data.</text>
</comment>
<dbReference type="Proteomes" id="UP000663836">
    <property type="component" value="Unassembled WGS sequence"/>
</dbReference>
<reference evidence="1" key="1">
    <citation type="submission" date="2021-02" db="EMBL/GenBank/DDBJ databases">
        <authorList>
            <person name="Nowell W R."/>
        </authorList>
    </citation>
    <scope>NUCLEOTIDE SEQUENCE</scope>
</reference>
<dbReference type="EMBL" id="CAJOBD010033365">
    <property type="protein sequence ID" value="CAF4292886.1"/>
    <property type="molecule type" value="Genomic_DNA"/>
</dbReference>
<protein>
    <recommendedName>
        <fullName evidence="3">2'-5' RNA ligase family protein</fullName>
    </recommendedName>
</protein>
<evidence type="ECO:0000313" key="2">
    <source>
        <dbReference type="Proteomes" id="UP000663836"/>
    </source>
</evidence>
<sequence>LIKLFPQCLKNNRNYYNPHMTIAQFDNQEKLNQVKSSLSKLLEGNNKF</sequence>
<gene>
    <name evidence="1" type="ORF">JBS370_LOCUS40126</name>
</gene>
<feature type="non-terminal residue" evidence="1">
    <location>
        <position position="1"/>
    </location>
</feature>
<name>A0A820HIN2_9BILA</name>